<protein>
    <recommendedName>
        <fullName evidence="2">Glycosyltransferase 2-like domain-containing protein</fullName>
    </recommendedName>
</protein>
<feature type="repeat" description="TPR" evidence="1">
    <location>
        <begin position="289"/>
        <end position="322"/>
    </location>
</feature>
<feature type="repeat" description="TPR" evidence="1">
    <location>
        <begin position="334"/>
        <end position="367"/>
    </location>
</feature>
<dbReference type="AlphaFoldDB" id="A0A167AFW8"/>
<dbReference type="SUPFAM" id="SSF48452">
    <property type="entry name" value="TPR-like"/>
    <property type="match status" value="1"/>
</dbReference>
<dbReference type="Pfam" id="PF00515">
    <property type="entry name" value="TPR_1"/>
    <property type="match status" value="1"/>
</dbReference>
<dbReference type="Pfam" id="PF13181">
    <property type="entry name" value="TPR_8"/>
    <property type="match status" value="1"/>
</dbReference>
<dbReference type="PANTHER" id="PTHR43630:SF2">
    <property type="entry name" value="GLYCOSYLTRANSFERASE"/>
    <property type="match status" value="1"/>
</dbReference>
<dbReference type="Pfam" id="PF00535">
    <property type="entry name" value="Glycos_transf_2"/>
    <property type="match status" value="1"/>
</dbReference>
<dbReference type="Gene3D" id="3.90.550.10">
    <property type="entry name" value="Spore Coat Polysaccharide Biosynthesis Protein SpsA, Chain A"/>
    <property type="match status" value="1"/>
</dbReference>
<proteinExistence type="predicted"/>
<keyword evidence="1" id="KW-0802">TPR repeat</keyword>
<dbReference type="STRING" id="1763538.LPB68_08470"/>
<keyword evidence="4" id="KW-1185">Reference proteome</keyword>
<dbReference type="EMBL" id="LSFN01000044">
    <property type="protein sequence ID" value="OAB70971.1"/>
    <property type="molecule type" value="Genomic_DNA"/>
</dbReference>
<dbReference type="InterPro" id="IPR029044">
    <property type="entry name" value="Nucleotide-diphossugar_trans"/>
</dbReference>
<dbReference type="Gene3D" id="1.25.40.10">
    <property type="entry name" value="Tetratricopeptide repeat domain"/>
    <property type="match status" value="1"/>
</dbReference>
<reference evidence="3 4" key="1">
    <citation type="submission" date="2016-02" db="EMBL/GenBank/DDBJ databases">
        <title>Paenibacillus sp. LPB0068, isolated from Crassostrea gigas.</title>
        <authorList>
            <person name="Shin S.-K."/>
            <person name="Yi H."/>
        </authorList>
    </citation>
    <scope>NUCLEOTIDE SEQUENCE [LARGE SCALE GENOMIC DNA]</scope>
    <source>
        <strain evidence="3 4">LPB0068</strain>
    </source>
</reference>
<name>A0A167AFW8_9BACL</name>
<evidence type="ECO:0000313" key="4">
    <source>
        <dbReference type="Proteomes" id="UP000077134"/>
    </source>
</evidence>
<gene>
    <name evidence="3" type="ORF">PNBC_20620</name>
</gene>
<accession>A0A167AFW8</accession>
<dbReference type="InterPro" id="IPR019734">
    <property type="entry name" value="TPR_rpt"/>
</dbReference>
<sequence>MGGYTIVDNNSEEFKKLSLCMIVRNEEEKLAQCLKSVRAVVDEIIIVDTGSEDRTKEIALSFNASVYSYEWNDDFAAARNYGLEKSTGDWVLWLDADEEVAGESVELLRNVLKEDKYWLGSVQIINYYGPLPASYNQSHLLAQYRLFRNNSNLRFRNAVHEQLDISELGLTKQSVITLPVNIHHYGYMDYEVEVKGKSERNLRLLEKEKQLEDYDPWIDYHIGSELYRSGELVQAFESVNTSIRRFLEKKSMPPSLLYKLKYSILLALGSYEGAKDGINFAIQLYPDYVDLHFYRGIIYMQSKEYTKALISFNHCLELKEVNTAHLIMVGVGSFYSHYYIGVCHQNLKNYEKAKDAYLKTLELLPDHRDAHEALKLIEGSSATTFGAIGE</sequence>
<dbReference type="InterPro" id="IPR011990">
    <property type="entry name" value="TPR-like_helical_dom_sf"/>
</dbReference>
<dbReference type="OrthoDB" id="9815923at2"/>
<comment type="caution">
    <text evidence="3">The sequence shown here is derived from an EMBL/GenBank/DDBJ whole genome shotgun (WGS) entry which is preliminary data.</text>
</comment>
<dbReference type="CDD" id="cd02511">
    <property type="entry name" value="Beta4Glucosyltransferase"/>
    <property type="match status" value="1"/>
</dbReference>
<dbReference type="PANTHER" id="PTHR43630">
    <property type="entry name" value="POLY-BETA-1,6-N-ACETYL-D-GLUCOSAMINE SYNTHASE"/>
    <property type="match status" value="1"/>
</dbReference>
<evidence type="ECO:0000256" key="1">
    <source>
        <dbReference type="PROSITE-ProRule" id="PRU00339"/>
    </source>
</evidence>
<dbReference type="PROSITE" id="PS50005">
    <property type="entry name" value="TPR"/>
    <property type="match status" value="2"/>
</dbReference>
<dbReference type="SMART" id="SM00028">
    <property type="entry name" value="TPR"/>
    <property type="match status" value="3"/>
</dbReference>
<evidence type="ECO:0000313" key="3">
    <source>
        <dbReference type="EMBL" id="OAB70971.1"/>
    </source>
</evidence>
<organism evidence="3 4">
    <name type="scientific">Paenibacillus crassostreae</name>
    <dbReference type="NCBI Taxonomy" id="1763538"/>
    <lineage>
        <taxon>Bacteria</taxon>
        <taxon>Bacillati</taxon>
        <taxon>Bacillota</taxon>
        <taxon>Bacilli</taxon>
        <taxon>Bacillales</taxon>
        <taxon>Paenibacillaceae</taxon>
        <taxon>Paenibacillus</taxon>
    </lineage>
</organism>
<dbReference type="SUPFAM" id="SSF53448">
    <property type="entry name" value="Nucleotide-diphospho-sugar transferases"/>
    <property type="match status" value="1"/>
</dbReference>
<dbReference type="InterPro" id="IPR001173">
    <property type="entry name" value="Glyco_trans_2-like"/>
</dbReference>
<evidence type="ECO:0000259" key="2">
    <source>
        <dbReference type="Pfam" id="PF00535"/>
    </source>
</evidence>
<feature type="domain" description="Glycosyltransferase 2-like" evidence="2">
    <location>
        <begin position="18"/>
        <end position="128"/>
    </location>
</feature>
<dbReference type="Proteomes" id="UP000077134">
    <property type="component" value="Unassembled WGS sequence"/>
</dbReference>